<feature type="domain" description="SMP-30/Gluconolactonase/LRE-like region" evidence="5">
    <location>
        <begin position="37"/>
        <end position="283"/>
    </location>
</feature>
<dbReference type="Proteomes" id="UP000627369">
    <property type="component" value="Unassembled WGS sequence"/>
</dbReference>
<dbReference type="SUPFAM" id="SSF63829">
    <property type="entry name" value="Calcium-dependent phosphotriesterase"/>
    <property type="match status" value="1"/>
</dbReference>
<comment type="caution">
    <text evidence="6">The sequence shown here is derived from an EMBL/GenBank/DDBJ whole genome shotgun (WGS) entry which is preliminary data.</text>
</comment>
<dbReference type="EMBL" id="BNAS01000004">
    <property type="protein sequence ID" value="GHH74811.1"/>
    <property type="molecule type" value="Genomic_DNA"/>
</dbReference>
<feature type="binding site" evidence="4">
    <location>
        <position position="37"/>
    </location>
    <ligand>
        <name>a divalent metal cation</name>
        <dbReference type="ChEBI" id="CHEBI:60240"/>
    </ligand>
</feature>
<feature type="binding site" evidence="4">
    <location>
        <position position="181"/>
    </location>
    <ligand>
        <name>a divalent metal cation</name>
        <dbReference type="ChEBI" id="CHEBI:60240"/>
    </ligand>
</feature>
<feature type="binding site" evidence="4">
    <location>
        <position position="228"/>
    </location>
    <ligand>
        <name>a divalent metal cation</name>
        <dbReference type="ChEBI" id="CHEBI:60240"/>
    </ligand>
</feature>
<evidence type="ECO:0000256" key="1">
    <source>
        <dbReference type="ARBA" id="ARBA00008853"/>
    </source>
</evidence>
<dbReference type="InterPro" id="IPR051262">
    <property type="entry name" value="SMP-30/CGR1_Lactonase"/>
</dbReference>
<dbReference type="PANTHER" id="PTHR47572">
    <property type="entry name" value="LIPOPROTEIN-RELATED"/>
    <property type="match status" value="1"/>
</dbReference>
<evidence type="ECO:0000256" key="2">
    <source>
        <dbReference type="ARBA" id="ARBA00022801"/>
    </source>
</evidence>
<keyword evidence="4" id="KW-0862">Zinc</keyword>
<evidence type="ECO:0000256" key="3">
    <source>
        <dbReference type="PIRSR" id="PIRSR605511-1"/>
    </source>
</evidence>
<dbReference type="RefSeq" id="WP_229872471.1">
    <property type="nucleotide sequence ID" value="NZ_BNAS01000004.1"/>
</dbReference>
<dbReference type="InterPro" id="IPR005511">
    <property type="entry name" value="SMP-30"/>
</dbReference>
<accession>A0A919FYQ6</accession>
<name>A0A919FYQ6_9MICO</name>
<keyword evidence="7" id="KW-1185">Reference proteome</keyword>
<keyword evidence="4" id="KW-0479">Metal-binding</keyword>
<sequence length="297" mass="32908">MTVTRIRAQWERRDERFGAVNGDEYVKVLFDEGSWLEGPAYSPAWRTLLVSDIPNDRVLAWDEATGGVGVWRSPGGYANGRTIDRAGRMLQCEQGTRSVTRTEPDGTVTVLADRWQGKRLNSPNDLVERSDGSVWFTDPSYGIDSDYEGHRATPEIDGCHVYRRDPDGSVTRVADDFIRPNGLAFSADEQTLYIVDTRREHLRRFDVQPDLSLSGGEVLGTSDAGGFDGLRVDDAGRLWVAAHDGLHCFHPDGTLLGKLLLPEVCSNLTFGGPKRNVLYVTATNLLLSIRLNVTGVR</sequence>
<dbReference type="Gene3D" id="2.120.10.30">
    <property type="entry name" value="TolB, C-terminal domain"/>
    <property type="match status" value="1"/>
</dbReference>
<gene>
    <name evidence="6" type="ORF">GCM10017772_29550</name>
</gene>
<dbReference type="GO" id="GO:0046872">
    <property type="term" value="F:metal ion binding"/>
    <property type="evidence" value="ECO:0007669"/>
    <property type="project" value="UniProtKB-KW"/>
</dbReference>
<reference evidence="6" key="1">
    <citation type="journal article" date="2014" name="Int. J. Syst. Evol. Microbiol.">
        <title>Complete genome sequence of Corynebacterium casei LMG S-19264T (=DSM 44701T), isolated from a smear-ripened cheese.</title>
        <authorList>
            <consortium name="US DOE Joint Genome Institute (JGI-PGF)"/>
            <person name="Walter F."/>
            <person name="Albersmeier A."/>
            <person name="Kalinowski J."/>
            <person name="Ruckert C."/>
        </authorList>
    </citation>
    <scope>NUCLEOTIDE SEQUENCE</scope>
    <source>
        <strain evidence="6">CGMCC 4.7398</strain>
    </source>
</reference>
<evidence type="ECO:0000313" key="7">
    <source>
        <dbReference type="Proteomes" id="UP000627369"/>
    </source>
</evidence>
<dbReference type="InterPro" id="IPR013658">
    <property type="entry name" value="SGL"/>
</dbReference>
<dbReference type="PRINTS" id="PR01790">
    <property type="entry name" value="SMP30FAMILY"/>
</dbReference>
<protein>
    <submittedName>
        <fullName evidence="6">Gluconolactonase</fullName>
    </submittedName>
</protein>
<proteinExistence type="inferred from homology"/>
<dbReference type="GO" id="GO:0016787">
    <property type="term" value="F:hydrolase activity"/>
    <property type="evidence" value="ECO:0007669"/>
    <property type="project" value="UniProtKB-KW"/>
</dbReference>
<comment type="cofactor">
    <cofactor evidence="4">
        <name>Zn(2+)</name>
        <dbReference type="ChEBI" id="CHEBI:29105"/>
    </cofactor>
    <text evidence="4">Binds 1 divalent metal cation per subunit.</text>
</comment>
<comment type="similarity">
    <text evidence="1">Belongs to the SMP-30/CGR1 family.</text>
</comment>
<organism evidence="6 7">
    <name type="scientific">Promicromonospora soli</name>
    <dbReference type="NCBI Taxonomy" id="2035533"/>
    <lineage>
        <taxon>Bacteria</taxon>
        <taxon>Bacillati</taxon>
        <taxon>Actinomycetota</taxon>
        <taxon>Actinomycetes</taxon>
        <taxon>Micrococcales</taxon>
        <taxon>Promicromonosporaceae</taxon>
        <taxon>Promicromonospora</taxon>
    </lineage>
</organism>
<dbReference type="PANTHER" id="PTHR47572:SF4">
    <property type="entry name" value="LACTONASE DRP35"/>
    <property type="match status" value="1"/>
</dbReference>
<dbReference type="AlphaFoldDB" id="A0A919FYQ6"/>
<feature type="binding site" evidence="4">
    <location>
        <position position="124"/>
    </location>
    <ligand>
        <name>substrate</name>
    </ligand>
</feature>
<evidence type="ECO:0000259" key="5">
    <source>
        <dbReference type="Pfam" id="PF08450"/>
    </source>
</evidence>
<feature type="active site" description="Proton donor/acceptor" evidence="3">
    <location>
        <position position="228"/>
    </location>
</feature>
<reference evidence="6" key="2">
    <citation type="submission" date="2020-09" db="EMBL/GenBank/DDBJ databases">
        <authorList>
            <person name="Sun Q."/>
            <person name="Zhou Y."/>
        </authorList>
    </citation>
    <scope>NUCLEOTIDE SEQUENCE</scope>
    <source>
        <strain evidence="6">CGMCC 4.7398</strain>
    </source>
</reference>
<keyword evidence="2" id="KW-0378">Hydrolase</keyword>
<dbReference type="InterPro" id="IPR011042">
    <property type="entry name" value="6-blade_b-propeller_TolB-like"/>
</dbReference>
<evidence type="ECO:0000256" key="4">
    <source>
        <dbReference type="PIRSR" id="PIRSR605511-2"/>
    </source>
</evidence>
<dbReference type="Pfam" id="PF08450">
    <property type="entry name" value="SGL"/>
    <property type="match status" value="1"/>
</dbReference>
<evidence type="ECO:0000313" key="6">
    <source>
        <dbReference type="EMBL" id="GHH74811.1"/>
    </source>
</evidence>